<evidence type="ECO:0000256" key="3">
    <source>
        <dbReference type="ARBA" id="ARBA00012953"/>
    </source>
</evidence>
<evidence type="ECO:0000256" key="2">
    <source>
        <dbReference type="ARBA" id="ARBA00009997"/>
    </source>
</evidence>
<dbReference type="GO" id="GO:0050545">
    <property type="term" value="F:sulfopyruvate decarboxylase activity"/>
    <property type="evidence" value="ECO:0007669"/>
    <property type="project" value="TreeGrafter"/>
</dbReference>
<evidence type="ECO:0000313" key="8">
    <source>
        <dbReference type="EMBL" id="GCE75564.1"/>
    </source>
</evidence>
<name>A0A402DN61_9CELL</name>
<evidence type="ECO:0000256" key="1">
    <source>
        <dbReference type="ARBA" id="ARBA00001946"/>
    </source>
</evidence>
<evidence type="ECO:0000256" key="6">
    <source>
        <dbReference type="ARBA" id="ARBA00022842"/>
    </source>
</evidence>
<keyword evidence="9" id="KW-1185">Reference proteome</keyword>
<dbReference type="InterPro" id="IPR036702">
    <property type="entry name" value="ComB-like_sf"/>
</dbReference>
<evidence type="ECO:0000313" key="9">
    <source>
        <dbReference type="Proteomes" id="UP000289954"/>
    </source>
</evidence>
<comment type="catalytic activity">
    <reaction evidence="7">
        <text>(2R)-O-phospho-3-sulfolactate + H2O = (2R)-3-sulfolactate + phosphate</text>
        <dbReference type="Rhea" id="RHEA:23416"/>
        <dbReference type="ChEBI" id="CHEBI:15377"/>
        <dbReference type="ChEBI" id="CHEBI:15597"/>
        <dbReference type="ChEBI" id="CHEBI:43474"/>
        <dbReference type="ChEBI" id="CHEBI:58738"/>
        <dbReference type="EC" id="3.1.3.71"/>
    </reaction>
</comment>
<dbReference type="PANTHER" id="PTHR37311:SF1">
    <property type="entry name" value="2-PHOSPHOSULFOLACTATE PHOSPHATASE-RELATED"/>
    <property type="match status" value="1"/>
</dbReference>
<accession>A0A402DN61</accession>
<dbReference type="OrthoDB" id="8588453at2"/>
<protein>
    <recommendedName>
        <fullName evidence="4">Probable 2-phosphosulfolactate phosphatase</fullName>
        <ecNumber evidence="3">3.1.3.71</ecNumber>
    </recommendedName>
</protein>
<gene>
    <name evidence="8" type="ORF">CBZ_06200</name>
</gene>
<dbReference type="EC" id="3.1.3.71" evidence="3"/>
<dbReference type="Gene3D" id="3.90.1560.10">
    <property type="entry name" value="ComB-like"/>
    <property type="match status" value="1"/>
</dbReference>
<keyword evidence="6" id="KW-0460">Magnesium</keyword>
<dbReference type="GO" id="GO:0050532">
    <property type="term" value="F:2-phosphosulfolactate phosphatase activity"/>
    <property type="evidence" value="ECO:0007669"/>
    <property type="project" value="UniProtKB-EC"/>
</dbReference>
<comment type="similarity">
    <text evidence="2">Belongs to the ComB family.</text>
</comment>
<dbReference type="RefSeq" id="WP_130780168.1">
    <property type="nucleotide sequence ID" value="NZ_BIMR01000033.1"/>
</dbReference>
<evidence type="ECO:0000256" key="5">
    <source>
        <dbReference type="ARBA" id="ARBA00022801"/>
    </source>
</evidence>
<proteinExistence type="inferred from homology"/>
<dbReference type="SUPFAM" id="SSF142823">
    <property type="entry name" value="ComB-like"/>
    <property type="match status" value="1"/>
</dbReference>
<dbReference type="EMBL" id="BIMR01000033">
    <property type="protein sequence ID" value="GCE75564.1"/>
    <property type="molecule type" value="Genomic_DNA"/>
</dbReference>
<comment type="caution">
    <text evidence="8">The sequence shown here is derived from an EMBL/GenBank/DDBJ whole genome shotgun (WGS) entry which is preliminary data.</text>
</comment>
<dbReference type="AlphaFoldDB" id="A0A402DN61"/>
<organism evidence="8 9">
    <name type="scientific">Cellulomonas biazotea</name>
    <dbReference type="NCBI Taxonomy" id="1709"/>
    <lineage>
        <taxon>Bacteria</taxon>
        <taxon>Bacillati</taxon>
        <taxon>Actinomycetota</taxon>
        <taxon>Actinomycetes</taxon>
        <taxon>Micrococcales</taxon>
        <taxon>Cellulomonadaceae</taxon>
        <taxon>Cellulomonas</taxon>
    </lineage>
</organism>
<evidence type="ECO:0000256" key="7">
    <source>
        <dbReference type="ARBA" id="ARBA00033711"/>
    </source>
</evidence>
<reference evidence="8 9" key="1">
    <citation type="submission" date="2019-01" db="EMBL/GenBank/DDBJ databases">
        <title>Draft genome sequence of Cellulomonas takizawaensis strain TKZ-21.</title>
        <authorList>
            <person name="Yamamura H."/>
            <person name="Hayashi T."/>
            <person name="Hamada M."/>
            <person name="Serisawa Y."/>
            <person name="Matsuyama K."/>
            <person name="Nakagawa Y."/>
            <person name="Otoguro M."/>
            <person name="Yanagida F."/>
            <person name="Hayakawa M."/>
        </authorList>
    </citation>
    <scope>NUCLEOTIDE SEQUENCE [LARGE SCALE GENOMIC DNA]</scope>
    <source>
        <strain evidence="8 9">NBRC12680</strain>
    </source>
</reference>
<dbReference type="GO" id="GO:0000287">
    <property type="term" value="F:magnesium ion binding"/>
    <property type="evidence" value="ECO:0007669"/>
    <property type="project" value="InterPro"/>
</dbReference>
<dbReference type="Pfam" id="PF04029">
    <property type="entry name" value="2-ph_phosp"/>
    <property type="match status" value="1"/>
</dbReference>
<dbReference type="Proteomes" id="UP000289954">
    <property type="component" value="Unassembled WGS sequence"/>
</dbReference>
<dbReference type="PANTHER" id="PTHR37311">
    <property type="entry name" value="2-PHOSPHOSULFOLACTATE PHOSPHATASE-RELATED"/>
    <property type="match status" value="1"/>
</dbReference>
<comment type="cofactor">
    <cofactor evidence="1">
        <name>Mg(2+)</name>
        <dbReference type="ChEBI" id="CHEBI:18420"/>
    </cofactor>
</comment>
<sequence>MPSPDRPPLDLQLVWGPLGARSLEPDVDIAVVVDVLSFTTTVTVAADRGTAVVPHPTGDEGAARLAAEQGAVLAVRRSSAGPGDVSLSPVSVRGAASLDRLVLPSPNGSTLSRLLDTPGRSVVAAALRNAAAVSTWIGDRTTARPTRVAVVAAGERRPDGTVRQAPEDVWGAGAVLAPLQALPGVRLCERAEAACDAWRAVASSPARALRRSRTGIELVEWGYGADVDVAAEVDASRAVPVLDAGAYVDAAHAVEPL</sequence>
<keyword evidence="5" id="KW-0378">Hydrolase</keyword>
<evidence type="ECO:0000256" key="4">
    <source>
        <dbReference type="ARBA" id="ARBA00021948"/>
    </source>
</evidence>
<dbReference type="InterPro" id="IPR005238">
    <property type="entry name" value="ComB-like"/>
</dbReference>